<feature type="compositionally biased region" description="Low complexity" evidence="1">
    <location>
        <begin position="10"/>
        <end position="19"/>
    </location>
</feature>
<evidence type="ECO:0000256" key="1">
    <source>
        <dbReference type="SAM" id="MobiDB-lite"/>
    </source>
</evidence>
<keyword evidence="5" id="KW-1185">Reference proteome</keyword>
<keyword evidence="2" id="KW-0812">Transmembrane</keyword>
<dbReference type="AlphaFoldDB" id="A0AAW1VR46"/>
<accession>A0AAW1VR46</accession>
<feature type="compositionally biased region" description="Low complexity" evidence="1">
    <location>
        <begin position="55"/>
        <end position="80"/>
    </location>
</feature>
<evidence type="ECO:0000259" key="3">
    <source>
        <dbReference type="Pfam" id="PF25002"/>
    </source>
</evidence>
<evidence type="ECO:0000313" key="5">
    <source>
        <dbReference type="Proteomes" id="UP001457282"/>
    </source>
</evidence>
<feature type="region of interest" description="Disordered" evidence="1">
    <location>
        <begin position="1"/>
        <end position="22"/>
    </location>
</feature>
<sequence>MGFTAKAKPKSISSSPSSSGENWGMGLLLVFFPEDNNTNSNANANAIVDKSNKLSSSTSSSSSSTSSASSSTPSPSLPSSFKRSNSNNVLLSKAQSTISICALLVFITLLLFTLSTFEPPPNLTQSPPPLLEDFCLKIPHLNRRHSTTRKRVDNQFALQRMGTLYRRGTRAMTDLVVGHVEENVTEPELRLFVRLLHRSGLTARADVVFIFACRSSSRFASVIEEENQSFLKLVRHYRRLNSTTSRKPSSGFDVSQFIKVGKKAADEPLWGRRSSTSTTPRSNSSEEAELTQLSYGSVVGFEVGELDPENSLAGFLDHVVPMSLRRWACYPMLLGRVRRNFKHIMLVDVKNSVVFGDPLGRVRHKSAESVILSVVTNKHCKKASDPTQSHCPVNSAIITGGARGIRRMSSTVLTEIVRAAMQQQRKRNKNTVTESGILSQLVGNQFISKNINLVTSTESVHDPSSLVAASVPGLLSAHAVIQRGNSNHHDLNSIIMNQICSSEIDSSVYRDC</sequence>
<feature type="compositionally biased region" description="Low complexity" evidence="1">
    <location>
        <begin position="272"/>
        <end position="285"/>
    </location>
</feature>
<feature type="region of interest" description="Disordered" evidence="1">
    <location>
        <begin position="53"/>
        <end position="83"/>
    </location>
</feature>
<dbReference type="InterPro" id="IPR056682">
    <property type="entry name" value="DUF7780"/>
</dbReference>
<proteinExistence type="predicted"/>
<keyword evidence="2" id="KW-0472">Membrane</keyword>
<name>A0AAW1VR46_RUBAR</name>
<dbReference type="Proteomes" id="UP001457282">
    <property type="component" value="Unassembled WGS sequence"/>
</dbReference>
<comment type="caution">
    <text evidence="4">The sequence shown here is derived from an EMBL/GenBank/DDBJ whole genome shotgun (WGS) entry which is preliminary data.</text>
</comment>
<dbReference type="PANTHER" id="PTHR34960">
    <property type="entry name" value="EMB|CAB68146.1-RELATED"/>
    <property type="match status" value="1"/>
</dbReference>
<dbReference type="Pfam" id="PF25002">
    <property type="entry name" value="DUF7780"/>
    <property type="match status" value="1"/>
</dbReference>
<protein>
    <recommendedName>
        <fullName evidence="3">DUF7780 domain-containing protein</fullName>
    </recommendedName>
</protein>
<reference evidence="4 5" key="1">
    <citation type="journal article" date="2023" name="G3 (Bethesda)">
        <title>A chromosome-length genome assembly and annotation of blackberry (Rubus argutus, cv. 'Hillquist').</title>
        <authorList>
            <person name="Bruna T."/>
            <person name="Aryal R."/>
            <person name="Dudchenko O."/>
            <person name="Sargent D.J."/>
            <person name="Mead D."/>
            <person name="Buti M."/>
            <person name="Cavallini A."/>
            <person name="Hytonen T."/>
            <person name="Andres J."/>
            <person name="Pham M."/>
            <person name="Weisz D."/>
            <person name="Mascagni F."/>
            <person name="Usai G."/>
            <person name="Natali L."/>
            <person name="Bassil N."/>
            <person name="Fernandez G.E."/>
            <person name="Lomsadze A."/>
            <person name="Armour M."/>
            <person name="Olukolu B."/>
            <person name="Poorten T."/>
            <person name="Britton C."/>
            <person name="Davik J."/>
            <person name="Ashrafi H."/>
            <person name="Aiden E.L."/>
            <person name="Borodovsky M."/>
            <person name="Worthington M."/>
        </authorList>
    </citation>
    <scope>NUCLEOTIDE SEQUENCE [LARGE SCALE GENOMIC DNA]</scope>
    <source>
        <strain evidence="4">PI 553951</strain>
    </source>
</reference>
<keyword evidence="2" id="KW-1133">Transmembrane helix</keyword>
<dbReference type="EMBL" id="JBEDUW010000060">
    <property type="protein sequence ID" value="KAK9906930.1"/>
    <property type="molecule type" value="Genomic_DNA"/>
</dbReference>
<evidence type="ECO:0000313" key="4">
    <source>
        <dbReference type="EMBL" id="KAK9906930.1"/>
    </source>
</evidence>
<organism evidence="4 5">
    <name type="scientific">Rubus argutus</name>
    <name type="common">Southern blackberry</name>
    <dbReference type="NCBI Taxonomy" id="59490"/>
    <lineage>
        <taxon>Eukaryota</taxon>
        <taxon>Viridiplantae</taxon>
        <taxon>Streptophyta</taxon>
        <taxon>Embryophyta</taxon>
        <taxon>Tracheophyta</taxon>
        <taxon>Spermatophyta</taxon>
        <taxon>Magnoliopsida</taxon>
        <taxon>eudicotyledons</taxon>
        <taxon>Gunneridae</taxon>
        <taxon>Pentapetalae</taxon>
        <taxon>rosids</taxon>
        <taxon>fabids</taxon>
        <taxon>Rosales</taxon>
        <taxon>Rosaceae</taxon>
        <taxon>Rosoideae</taxon>
        <taxon>Rosoideae incertae sedis</taxon>
        <taxon>Rubus</taxon>
    </lineage>
</organism>
<feature type="transmembrane region" description="Helical" evidence="2">
    <location>
        <begin position="97"/>
        <end position="117"/>
    </location>
</feature>
<evidence type="ECO:0000256" key="2">
    <source>
        <dbReference type="SAM" id="Phobius"/>
    </source>
</evidence>
<feature type="domain" description="DUF7780" evidence="3">
    <location>
        <begin position="155"/>
        <end position="459"/>
    </location>
</feature>
<gene>
    <name evidence="4" type="ORF">M0R45_002607</name>
</gene>
<dbReference type="PANTHER" id="PTHR34960:SF1">
    <property type="entry name" value="EMB|CAB68146.1-RELATED"/>
    <property type="match status" value="1"/>
</dbReference>
<feature type="region of interest" description="Disordered" evidence="1">
    <location>
        <begin position="268"/>
        <end position="288"/>
    </location>
</feature>